<evidence type="ECO:0000313" key="2">
    <source>
        <dbReference type="EMBL" id="CAK1254299.1"/>
    </source>
</evidence>
<accession>A0ABN9Z517</accession>
<keyword evidence="1" id="KW-1133">Transmembrane helix</keyword>
<keyword evidence="3" id="KW-1185">Reference proteome</keyword>
<dbReference type="EMBL" id="CAUZLT010000007">
    <property type="protein sequence ID" value="CAK1254299.1"/>
    <property type="molecule type" value="Genomic_DNA"/>
</dbReference>
<feature type="transmembrane region" description="Helical" evidence="1">
    <location>
        <begin position="42"/>
        <end position="58"/>
    </location>
</feature>
<gene>
    <name evidence="2" type="ORF">R53137_KAKDMLNK_01553</name>
</gene>
<keyword evidence="1" id="KW-0472">Membrane</keyword>
<name>A0ABN9Z517_9LACO</name>
<feature type="transmembrane region" description="Helical" evidence="1">
    <location>
        <begin position="15"/>
        <end position="36"/>
    </location>
</feature>
<evidence type="ECO:0000313" key="3">
    <source>
        <dbReference type="Proteomes" id="UP001314262"/>
    </source>
</evidence>
<dbReference type="RefSeq" id="WP_338349268.1">
    <property type="nucleotide sequence ID" value="NZ_CAUZLT010000007.1"/>
</dbReference>
<keyword evidence="1" id="KW-0812">Transmembrane</keyword>
<organism evidence="2 3">
    <name type="scientific">Fructobacillus tropaeoli</name>
    <dbReference type="NCBI Taxonomy" id="709323"/>
    <lineage>
        <taxon>Bacteria</taxon>
        <taxon>Bacillati</taxon>
        <taxon>Bacillota</taxon>
        <taxon>Bacilli</taxon>
        <taxon>Lactobacillales</taxon>
        <taxon>Lactobacillaceae</taxon>
        <taxon>Fructobacillus</taxon>
    </lineage>
</organism>
<feature type="transmembrane region" description="Helical" evidence="1">
    <location>
        <begin position="87"/>
        <end position="105"/>
    </location>
</feature>
<proteinExistence type="predicted"/>
<feature type="transmembrane region" description="Helical" evidence="1">
    <location>
        <begin position="180"/>
        <end position="200"/>
    </location>
</feature>
<dbReference type="Proteomes" id="UP001314262">
    <property type="component" value="Unassembled WGS sequence"/>
</dbReference>
<sequence length="217" mass="24793">MTFKNMLASKGKKKWYALIGVVAVLAMIMLGLYHAYATHSSFSIIFVLMLIYAIYIYRSHKNRMSASKNWSVEVKKIELSKTSSNRFTILVSFISLLISISTFTITPKLEKIDNTQSTLNSYRNNAYNAEMQLIMSKDESYEAKKAEIEQTFQKLYKNPGIDELEQKISNAKEYLTNETLFVPALTALDFLLLSILNGVLNNIFANELRKQISDITL</sequence>
<evidence type="ECO:0000256" key="1">
    <source>
        <dbReference type="SAM" id="Phobius"/>
    </source>
</evidence>
<reference evidence="2 3" key="1">
    <citation type="submission" date="2023-10" db="EMBL/GenBank/DDBJ databases">
        <authorList>
            <person name="Botero Cardona J."/>
        </authorList>
    </citation>
    <scope>NUCLEOTIDE SEQUENCE [LARGE SCALE GENOMIC DNA]</scope>
    <source>
        <strain evidence="2 3">R-53137</strain>
    </source>
</reference>
<comment type="caution">
    <text evidence="2">The sequence shown here is derived from an EMBL/GenBank/DDBJ whole genome shotgun (WGS) entry which is preliminary data.</text>
</comment>
<protein>
    <submittedName>
        <fullName evidence="2">Uncharacterized protein</fullName>
    </submittedName>
</protein>